<evidence type="ECO:0000256" key="4">
    <source>
        <dbReference type="ARBA" id="ARBA00022475"/>
    </source>
</evidence>
<comment type="subcellular location">
    <subcellularLocation>
        <location evidence="10">Cell inner membrane</location>
    </subcellularLocation>
    <subcellularLocation>
        <location evidence="2">Cell membrane</location>
        <topology evidence="2">Single-pass membrane protein</topology>
    </subcellularLocation>
</comment>
<comment type="function">
    <text evidence="1 10">Controls the rotational direction of flagella during chemotaxis.</text>
</comment>
<evidence type="ECO:0000256" key="3">
    <source>
        <dbReference type="ARBA" id="ARBA00008281"/>
    </source>
</evidence>
<keyword evidence="11" id="KW-0966">Cell projection</keyword>
<keyword evidence="4" id="KW-1003">Cell membrane</keyword>
<dbReference type="OrthoDB" id="7619358at2"/>
<dbReference type="Proteomes" id="UP000283587">
    <property type="component" value="Unassembled WGS sequence"/>
</dbReference>
<organism evidence="11 12">
    <name type="scientific">Paracoccus siganidrum</name>
    <dbReference type="NCBI Taxonomy" id="1276757"/>
    <lineage>
        <taxon>Bacteria</taxon>
        <taxon>Pseudomonadati</taxon>
        <taxon>Pseudomonadota</taxon>
        <taxon>Alphaproteobacteria</taxon>
        <taxon>Rhodobacterales</taxon>
        <taxon>Paracoccaceae</taxon>
        <taxon>Paracoccus</taxon>
    </lineage>
</organism>
<dbReference type="RefSeq" id="WP_119897577.1">
    <property type="nucleotide sequence ID" value="NZ_QNRC01000013.1"/>
</dbReference>
<sequence length="156" mass="16590">MTDAVETAAEPPERKKGILVPLIAAVILGGGGFASTFLGFWSPAGLFQPAPQKTGPDDSVAFVDIPAIEMTMPGTRARSVILAASLEVAAADRAAVESLMPRILDAMNGFLSEVDPAAYDKRGVLEIIRAELTTRIRNVLGDTPVKDLLITEFRIK</sequence>
<evidence type="ECO:0000256" key="9">
    <source>
        <dbReference type="ARBA" id="ARBA00023136"/>
    </source>
</evidence>
<keyword evidence="11" id="KW-0969">Cilium</keyword>
<comment type="similarity">
    <text evidence="3 10">Belongs to the FliL family.</text>
</comment>
<evidence type="ECO:0000256" key="1">
    <source>
        <dbReference type="ARBA" id="ARBA00002254"/>
    </source>
</evidence>
<evidence type="ECO:0000256" key="6">
    <source>
        <dbReference type="ARBA" id="ARBA00022692"/>
    </source>
</evidence>
<dbReference type="Pfam" id="PF03748">
    <property type="entry name" value="FliL"/>
    <property type="match status" value="1"/>
</dbReference>
<protein>
    <recommendedName>
        <fullName evidence="10">Flagellar protein FliL</fullName>
    </recommendedName>
</protein>
<evidence type="ECO:0000256" key="7">
    <source>
        <dbReference type="ARBA" id="ARBA00022779"/>
    </source>
</evidence>
<evidence type="ECO:0000256" key="8">
    <source>
        <dbReference type="ARBA" id="ARBA00022989"/>
    </source>
</evidence>
<evidence type="ECO:0000256" key="10">
    <source>
        <dbReference type="RuleBase" id="RU364125"/>
    </source>
</evidence>
<evidence type="ECO:0000256" key="5">
    <source>
        <dbReference type="ARBA" id="ARBA00022500"/>
    </source>
</evidence>
<evidence type="ECO:0000313" key="11">
    <source>
        <dbReference type="EMBL" id="RJL18199.1"/>
    </source>
</evidence>
<keyword evidence="12" id="KW-1185">Reference proteome</keyword>
<keyword evidence="5 10" id="KW-0145">Chemotaxis</keyword>
<evidence type="ECO:0000256" key="2">
    <source>
        <dbReference type="ARBA" id="ARBA00004162"/>
    </source>
</evidence>
<dbReference type="InterPro" id="IPR005503">
    <property type="entry name" value="FliL"/>
</dbReference>
<reference evidence="12" key="1">
    <citation type="submission" date="2018-09" db="EMBL/GenBank/DDBJ databases">
        <title>Paracoccus onubensis nov. sp. a moderate halophilic bacterium isolated from Gruta de las Maravillas (Aracena, Spain).</title>
        <authorList>
            <person name="Jurado V."/>
            <person name="Gutierrez-Patricio S."/>
            <person name="Gonzalez-Pimentel J.L."/>
            <person name="Miller A.Z."/>
            <person name="Laiz L."/>
            <person name="Saiz-Jimenez C."/>
        </authorList>
    </citation>
    <scope>NUCLEOTIDE SEQUENCE [LARGE SCALE GENOMIC DNA]</scope>
    <source>
        <strain evidence="12">DSM 26381</strain>
    </source>
</reference>
<keyword evidence="11" id="KW-0282">Flagellum</keyword>
<gene>
    <name evidence="11" type="ORF">D3P05_07590</name>
</gene>
<dbReference type="EMBL" id="QZEW01000026">
    <property type="protein sequence ID" value="RJL18199.1"/>
    <property type="molecule type" value="Genomic_DNA"/>
</dbReference>
<dbReference type="GO" id="GO:0006935">
    <property type="term" value="P:chemotaxis"/>
    <property type="evidence" value="ECO:0007669"/>
    <property type="project" value="UniProtKB-KW"/>
</dbReference>
<dbReference type="GO" id="GO:0005886">
    <property type="term" value="C:plasma membrane"/>
    <property type="evidence" value="ECO:0007669"/>
    <property type="project" value="UniProtKB-SubCell"/>
</dbReference>
<dbReference type="GO" id="GO:0071973">
    <property type="term" value="P:bacterial-type flagellum-dependent cell motility"/>
    <property type="evidence" value="ECO:0007669"/>
    <property type="project" value="InterPro"/>
</dbReference>
<keyword evidence="6 10" id="KW-0812">Transmembrane</keyword>
<evidence type="ECO:0000313" key="12">
    <source>
        <dbReference type="Proteomes" id="UP000283587"/>
    </source>
</evidence>
<keyword evidence="7 10" id="KW-0283">Flagellar rotation</keyword>
<dbReference type="GO" id="GO:0009425">
    <property type="term" value="C:bacterial-type flagellum basal body"/>
    <property type="evidence" value="ECO:0007669"/>
    <property type="project" value="InterPro"/>
</dbReference>
<comment type="caution">
    <text evidence="11">The sequence shown here is derived from an EMBL/GenBank/DDBJ whole genome shotgun (WGS) entry which is preliminary data.</text>
</comment>
<keyword evidence="9 10" id="KW-0472">Membrane</keyword>
<feature type="transmembrane region" description="Helical" evidence="10">
    <location>
        <begin position="18"/>
        <end position="41"/>
    </location>
</feature>
<dbReference type="AlphaFoldDB" id="A0A419A8N7"/>
<proteinExistence type="inferred from homology"/>
<keyword evidence="10" id="KW-0997">Cell inner membrane</keyword>
<accession>A0A419A8N7</accession>
<name>A0A419A8N7_9RHOB</name>
<keyword evidence="8 10" id="KW-1133">Transmembrane helix</keyword>